<dbReference type="EMBL" id="JAUJYN010000005">
    <property type="protein sequence ID" value="KAK1272256.1"/>
    <property type="molecule type" value="Genomic_DNA"/>
</dbReference>
<comment type="caution">
    <text evidence="2">The sequence shown here is derived from an EMBL/GenBank/DDBJ whole genome shotgun (WGS) entry which is preliminary data.</text>
</comment>
<accession>A0AAV9B7R3</accession>
<protein>
    <submittedName>
        <fullName evidence="2">Uncharacterized protein</fullName>
    </submittedName>
</protein>
<sequence>MDPVQQLLFRAGLLPPPPMLAMGCKGWTRDTRPIDPLTGHFITSKEPDSEDKDKEVEETEETQ</sequence>
<dbReference type="AlphaFoldDB" id="A0AAV9B7R3"/>
<evidence type="ECO:0000313" key="3">
    <source>
        <dbReference type="Proteomes" id="UP001179952"/>
    </source>
</evidence>
<evidence type="ECO:0000313" key="2">
    <source>
        <dbReference type="EMBL" id="KAK1272256.1"/>
    </source>
</evidence>
<feature type="compositionally biased region" description="Basic and acidic residues" evidence="1">
    <location>
        <begin position="43"/>
        <end position="55"/>
    </location>
</feature>
<keyword evidence="3" id="KW-1185">Reference proteome</keyword>
<reference evidence="2" key="2">
    <citation type="submission" date="2023-06" db="EMBL/GenBank/DDBJ databases">
        <authorList>
            <person name="Ma L."/>
            <person name="Liu K.-W."/>
            <person name="Li Z."/>
            <person name="Hsiao Y.-Y."/>
            <person name="Qi Y."/>
            <person name="Fu T."/>
            <person name="Tang G."/>
            <person name="Zhang D."/>
            <person name="Sun W.-H."/>
            <person name="Liu D.-K."/>
            <person name="Li Y."/>
            <person name="Chen G.-Z."/>
            <person name="Liu X.-D."/>
            <person name="Liao X.-Y."/>
            <person name="Jiang Y.-T."/>
            <person name="Yu X."/>
            <person name="Hao Y."/>
            <person name="Huang J."/>
            <person name="Zhao X.-W."/>
            <person name="Ke S."/>
            <person name="Chen Y.-Y."/>
            <person name="Wu W.-L."/>
            <person name="Hsu J.-L."/>
            <person name="Lin Y.-F."/>
            <person name="Huang M.-D."/>
            <person name="Li C.-Y."/>
            <person name="Huang L."/>
            <person name="Wang Z.-W."/>
            <person name="Zhao X."/>
            <person name="Zhong W.-Y."/>
            <person name="Peng D.-H."/>
            <person name="Ahmad S."/>
            <person name="Lan S."/>
            <person name="Zhang J.-S."/>
            <person name="Tsai W.-C."/>
            <person name="Van De Peer Y."/>
            <person name="Liu Z.-J."/>
        </authorList>
    </citation>
    <scope>NUCLEOTIDE SEQUENCE</scope>
    <source>
        <strain evidence="2">SCP</strain>
        <tissue evidence="2">Leaves</tissue>
    </source>
</reference>
<dbReference type="Proteomes" id="UP001179952">
    <property type="component" value="Unassembled WGS sequence"/>
</dbReference>
<proteinExistence type="predicted"/>
<organism evidence="2 3">
    <name type="scientific">Acorus gramineus</name>
    <name type="common">Dwarf sweet flag</name>
    <dbReference type="NCBI Taxonomy" id="55184"/>
    <lineage>
        <taxon>Eukaryota</taxon>
        <taxon>Viridiplantae</taxon>
        <taxon>Streptophyta</taxon>
        <taxon>Embryophyta</taxon>
        <taxon>Tracheophyta</taxon>
        <taxon>Spermatophyta</taxon>
        <taxon>Magnoliopsida</taxon>
        <taxon>Liliopsida</taxon>
        <taxon>Acoraceae</taxon>
        <taxon>Acorus</taxon>
    </lineage>
</organism>
<evidence type="ECO:0000256" key="1">
    <source>
        <dbReference type="SAM" id="MobiDB-lite"/>
    </source>
</evidence>
<feature type="region of interest" description="Disordered" evidence="1">
    <location>
        <begin position="30"/>
        <end position="63"/>
    </location>
</feature>
<name>A0AAV9B7R3_ACOGR</name>
<gene>
    <name evidence="2" type="ORF">QJS04_geneDACA012974</name>
</gene>
<reference evidence="2" key="1">
    <citation type="journal article" date="2023" name="Nat. Commun.">
        <title>Diploid and tetraploid genomes of Acorus and the evolution of monocots.</title>
        <authorList>
            <person name="Ma L."/>
            <person name="Liu K.W."/>
            <person name="Li Z."/>
            <person name="Hsiao Y.Y."/>
            <person name="Qi Y."/>
            <person name="Fu T."/>
            <person name="Tang G.D."/>
            <person name="Zhang D."/>
            <person name="Sun W.H."/>
            <person name="Liu D.K."/>
            <person name="Li Y."/>
            <person name="Chen G.Z."/>
            <person name="Liu X.D."/>
            <person name="Liao X.Y."/>
            <person name="Jiang Y.T."/>
            <person name="Yu X."/>
            <person name="Hao Y."/>
            <person name="Huang J."/>
            <person name="Zhao X.W."/>
            <person name="Ke S."/>
            <person name="Chen Y.Y."/>
            <person name="Wu W.L."/>
            <person name="Hsu J.L."/>
            <person name="Lin Y.F."/>
            <person name="Huang M.D."/>
            <person name="Li C.Y."/>
            <person name="Huang L."/>
            <person name="Wang Z.W."/>
            <person name="Zhao X."/>
            <person name="Zhong W.Y."/>
            <person name="Peng D.H."/>
            <person name="Ahmad S."/>
            <person name="Lan S."/>
            <person name="Zhang J.S."/>
            <person name="Tsai W.C."/>
            <person name="Van de Peer Y."/>
            <person name="Liu Z.J."/>
        </authorList>
    </citation>
    <scope>NUCLEOTIDE SEQUENCE</scope>
    <source>
        <strain evidence="2">SCP</strain>
    </source>
</reference>